<accession>A0A2T3B3F3</accession>
<protein>
    <submittedName>
        <fullName evidence="2">Uncharacterized protein</fullName>
    </submittedName>
</protein>
<feature type="compositionally biased region" description="Basic and acidic residues" evidence="1">
    <location>
        <begin position="104"/>
        <end position="115"/>
    </location>
</feature>
<evidence type="ECO:0000313" key="2">
    <source>
        <dbReference type="EMBL" id="PSS20155.1"/>
    </source>
</evidence>
<gene>
    <name evidence="2" type="ORF">M430DRAFT_34522</name>
</gene>
<sequence>MVYLKKTVRGALPSSYRKPSESRYYSNNPKSHLTYYSCASALDHLQVARAAPEGQHSTYNTGQHKGKARQDKTTSGDPPAPTSAVLARLGQESRPSGLSQRPEAVSRERERERDRHIKHQGQDQDSIQTHRLFWPRPPYHPERPRALLCYLQASMRLAPLEASNNYSGLD</sequence>
<evidence type="ECO:0000313" key="3">
    <source>
        <dbReference type="Proteomes" id="UP000241818"/>
    </source>
</evidence>
<reference evidence="2 3" key="1">
    <citation type="journal article" date="2018" name="New Phytol.">
        <title>Comparative genomics and transcriptomics depict ericoid mycorrhizal fungi as versatile saprotrophs and plant mutualists.</title>
        <authorList>
            <person name="Martino E."/>
            <person name="Morin E."/>
            <person name="Grelet G.A."/>
            <person name="Kuo A."/>
            <person name="Kohler A."/>
            <person name="Daghino S."/>
            <person name="Barry K.W."/>
            <person name="Cichocki N."/>
            <person name="Clum A."/>
            <person name="Dockter R.B."/>
            <person name="Hainaut M."/>
            <person name="Kuo R.C."/>
            <person name="LaButti K."/>
            <person name="Lindahl B.D."/>
            <person name="Lindquist E.A."/>
            <person name="Lipzen A."/>
            <person name="Khouja H.R."/>
            <person name="Magnuson J."/>
            <person name="Murat C."/>
            <person name="Ohm R.A."/>
            <person name="Singer S.W."/>
            <person name="Spatafora J.W."/>
            <person name="Wang M."/>
            <person name="Veneault-Fourrey C."/>
            <person name="Henrissat B."/>
            <person name="Grigoriev I.V."/>
            <person name="Martin F.M."/>
            <person name="Perotto S."/>
        </authorList>
    </citation>
    <scope>NUCLEOTIDE SEQUENCE [LARGE SCALE GENOMIC DNA]</scope>
    <source>
        <strain evidence="2 3">ATCC 22711</strain>
    </source>
</reference>
<dbReference type="Proteomes" id="UP000241818">
    <property type="component" value="Unassembled WGS sequence"/>
</dbReference>
<dbReference type="InParanoid" id="A0A2T3B3F3"/>
<feature type="region of interest" description="Disordered" evidence="1">
    <location>
        <begin position="51"/>
        <end position="130"/>
    </location>
</feature>
<evidence type="ECO:0000256" key="1">
    <source>
        <dbReference type="SAM" id="MobiDB-lite"/>
    </source>
</evidence>
<dbReference type="RefSeq" id="XP_024721425.1">
    <property type="nucleotide sequence ID" value="XM_024866571.1"/>
</dbReference>
<keyword evidence="3" id="KW-1185">Reference proteome</keyword>
<organism evidence="2 3">
    <name type="scientific">Amorphotheca resinae ATCC 22711</name>
    <dbReference type="NCBI Taxonomy" id="857342"/>
    <lineage>
        <taxon>Eukaryota</taxon>
        <taxon>Fungi</taxon>
        <taxon>Dikarya</taxon>
        <taxon>Ascomycota</taxon>
        <taxon>Pezizomycotina</taxon>
        <taxon>Leotiomycetes</taxon>
        <taxon>Helotiales</taxon>
        <taxon>Amorphothecaceae</taxon>
        <taxon>Amorphotheca</taxon>
    </lineage>
</organism>
<dbReference type="GeneID" id="36574652"/>
<dbReference type="EMBL" id="KZ679010">
    <property type="protein sequence ID" value="PSS20155.1"/>
    <property type="molecule type" value="Genomic_DNA"/>
</dbReference>
<dbReference type="AlphaFoldDB" id="A0A2T3B3F3"/>
<name>A0A2T3B3F3_AMORE</name>
<proteinExistence type="predicted"/>